<dbReference type="GO" id="GO:0046677">
    <property type="term" value="P:response to antibiotic"/>
    <property type="evidence" value="ECO:0007669"/>
    <property type="project" value="UniProtKB-KW"/>
</dbReference>
<evidence type="ECO:0000256" key="1">
    <source>
        <dbReference type="ARBA" id="ARBA00001526"/>
    </source>
</evidence>
<keyword evidence="4" id="KW-0046">Antibiotic resistance</keyword>
<dbReference type="Pfam" id="PF13374">
    <property type="entry name" value="TPR_10"/>
    <property type="match status" value="1"/>
</dbReference>
<dbReference type="RefSeq" id="WP_128980435.1">
    <property type="nucleotide sequence ID" value="NZ_PDKJ01000005.1"/>
</dbReference>
<dbReference type="InterPro" id="IPR050767">
    <property type="entry name" value="Sel1_AlgK"/>
</dbReference>
<comment type="caution">
    <text evidence="6">The sequence shown here is derived from an EMBL/GenBank/DDBJ whole genome shotgun (WGS) entry which is preliminary data.</text>
</comment>
<accession>A0A4Q0YHH1</accession>
<evidence type="ECO:0000313" key="7">
    <source>
        <dbReference type="Proteomes" id="UP000290172"/>
    </source>
</evidence>
<dbReference type="InterPro" id="IPR011990">
    <property type="entry name" value="TPR-like_helical_dom_sf"/>
</dbReference>
<dbReference type="GO" id="GO:0008800">
    <property type="term" value="F:beta-lactamase activity"/>
    <property type="evidence" value="ECO:0007669"/>
    <property type="project" value="UniProtKB-EC"/>
</dbReference>
<gene>
    <name evidence="6" type="ORF">CRV08_06840</name>
</gene>
<dbReference type="Gene3D" id="1.25.40.10">
    <property type="entry name" value="Tetratricopeptide repeat domain"/>
    <property type="match status" value="3"/>
</dbReference>
<dbReference type="Proteomes" id="UP000290172">
    <property type="component" value="Unassembled WGS sequence"/>
</dbReference>
<dbReference type="InterPro" id="IPR006597">
    <property type="entry name" value="Sel1-like"/>
</dbReference>
<name>A0A4Q0YHH1_9BACT</name>
<evidence type="ECO:0000313" key="6">
    <source>
        <dbReference type="EMBL" id="RXJ68539.1"/>
    </source>
</evidence>
<dbReference type="AlphaFoldDB" id="A0A4Q0YHH1"/>
<feature type="repeat" description="TPR" evidence="5">
    <location>
        <begin position="156"/>
        <end position="189"/>
    </location>
</feature>
<dbReference type="SUPFAM" id="SSF81901">
    <property type="entry name" value="HCP-like"/>
    <property type="match status" value="2"/>
</dbReference>
<dbReference type="PROSITE" id="PS51257">
    <property type="entry name" value="PROKAR_LIPOPROTEIN"/>
    <property type="match status" value="1"/>
</dbReference>
<comment type="catalytic activity">
    <reaction evidence="1">
        <text>a beta-lactam + H2O = a substituted beta-amino acid</text>
        <dbReference type="Rhea" id="RHEA:20401"/>
        <dbReference type="ChEBI" id="CHEBI:15377"/>
        <dbReference type="ChEBI" id="CHEBI:35627"/>
        <dbReference type="ChEBI" id="CHEBI:140347"/>
        <dbReference type="EC" id="3.5.2.6"/>
    </reaction>
</comment>
<dbReference type="SMART" id="SM00028">
    <property type="entry name" value="TPR"/>
    <property type="match status" value="5"/>
</dbReference>
<proteinExistence type="predicted"/>
<sequence length="371" mass="43491">MHLFTKSLFIITLIFLFTSCTNEKIELKKSSYDIKQCNKKTYTNKDLENYKQLIKDNDIQGYNCVGLYYMRDKDYKKAEKYFNQGKEKGNIESYTQLGSLYSNFLNKKDKAIEYYTIAANNGEVKAAHNLGVIYDKKAQYKEALKWYEESFNSGDTYSLLAIGHIYRKQKNYEKAIETFKEATKLGDARGYFNLGIFYDKEKDFIDKKKAYNYFLKCYEMGLGKCAGAIGQGYEENSKDYEKAIEWYKKGFELKSEESVNRLGFIYWEVLKDYEKAIYWFNKGYEDLNCISCLASVGNIYAVSLKDYDSAIKWYKKASNLGYVSSTYNIGYTYDKDLNDKENAIKWYKKAAKMGHENAKYHLKKLGVTYEQ</sequence>
<keyword evidence="5" id="KW-0802">TPR repeat</keyword>
<dbReference type="Pfam" id="PF08238">
    <property type="entry name" value="Sel1"/>
    <property type="match status" value="4"/>
</dbReference>
<dbReference type="Pfam" id="PF13181">
    <property type="entry name" value="TPR_8"/>
    <property type="match status" value="4"/>
</dbReference>
<evidence type="ECO:0000256" key="5">
    <source>
        <dbReference type="PROSITE-ProRule" id="PRU00339"/>
    </source>
</evidence>
<dbReference type="InterPro" id="IPR019734">
    <property type="entry name" value="TPR_rpt"/>
</dbReference>
<dbReference type="PANTHER" id="PTHR11102">
    <property type="entry name" value="SEL-1-LIKE PROTEIN"/>
    <property type="match status" value="1"/>
</dbReference>
<evidence type="ECO:0000256" key="2">
    <source>
        <dbReference type="ARBA" id="ARBA00012865"/>
    </source>
</evidence>
<evidence type="ECO:0000256" key="3">
    <source>
        <dbReference type="ARBA" id="ARBA00023157"/>
    </source>
</evidence>
<dbReference type="PROSITE" id="PS50005">
    <property type="entry name" value="TPR"/>
    <property type="match status" value="1"/>
</dbReference>
<dbReference type="EMBL" id="PDKJ01000005">
    <property type="protein sequence ID" value="RXJ68539.1"/>
    <property type="molecule type" value="Genomic_DNA"/>
</dbReference>
<organism evidence="6 7">
    <name type="scientific">Halarcobacter ebronensis</name>
    <dbReference type="NCBI Taxonomy" id="1462615"/>
    <lineage>
        <taxon>Bacteria</taxon>
        <taxon>Pseudomonadati</taxon>
        <taxon>Campylobacterota</taxon>
        <taxon>Epsilonproteobacteria</taxon>
        <taxon>Campylobacterales</taxon>
        <taxon>Arcobacteraceae</taxon>
        <taxon>Halarcobacter</taxon>
    </lineage>
</organism>
<dbReference type="EC" id="3.5.2.6" evidence="2"/>
<keyword evidence="3" id="KW-1015">Disulfide bond</keyword>
<evidence type="ECO:0000256" key="4">
    <source>
        <dbReference type="ARBA" id="ARBA00023251"/>
    </source>
</evidence>
<dbReference type="SMART" id="SM00671">
    <property type="entry name" value="SEL1"/>
    <property type="match status" value="9"/>
</dbReference>
<protein>
    <recommendedName>
        <fullName evidence="2">beta-lactamase</fullName>
        <ecNumber evidence="2">3.5.2.6</ecNumber>
    </recommendedName>
</protein>
<reference evidence="6 7" key="1">
    <citation type="submission" date="2017-10" db="EMBL/GenBank/DDBJ databases">
        <title>Genomics of the genus Arcobacter.</title>
        <authorList>
            <person name="Perez-Cataluna A."/>
            <person name="Figueras M.J."/>
        </authorList>
    </citation>
    <scope>NUCLEOTIDE SEQUENCE [LARGE SCALE GENOMIC DNA]</scope>
    <source>
        <strain evidence="6 7">CECT 8993</strain>
    </source>
</reference>
<dbReference type="PANTHER" id="PTHR11102:SF160">
    <property type="entry name" value="ERAD-ASSOCIATED E3 UBIQUITIN-PROTEIN LIGASE COMPONENT HRD3"/>
    <property type="match status" value="1"/>
</dbReference>